<feature type="region of interest" description="Disordered" evidence="1">
    <location>
        <begin position="9"/>
        <end position="45"/>
    </location>
</feature>
<dbReference type="EMBL" id="KJ019116">
    <property type="protein sequence ID" value="AIX35400.1"/>
    <property type="molecule type" value="Genomic_DNA"/>
</dbReference>
<name>A0A0E3HHD7_9CAUD</name>
<evidence type="ECO:0000313" key="3">
    <source>
        <dbReference type="EMBL" id="AIX35400.1"/>
    </source>
</evidence>
<evidence type="ECO:0000256" key="1">
    <source>
        <dbReference type="SAM" id="MobiDB-lite"/>
    </source>
</evidence>
<proteinExistence type="predicted"/>
<dbReference type="Proteomes" id="UP000185408">
    <property type="component" value="Segment"/>
</dbReference>
<evidence type="ECO:0000313" key="4">
    <source>
        <dbReference type="Proteomes" id="UP000185388"/>
    </source>
</evidence>
<dbReference type="EMBL" id="KJ019087">
    <property type="protein sequence ID" value="AIX27987.1"/>
    <property type="molecule type" value="Genomic_DNA"/>
</dbReference>
<protein>
    <submittedName>
        <fullName evidence="2">Uncharacterized protein</fullName>
    </submittedName>
</protein>
<dbReference type="Proteomes" id="UP000185388">
    <property type="component" value="Segment"/>
</dbReference>
<evidence type="ECO:0000313" key="5">
    <source>
        <dbReference type="Proteomes" id="UP000185408"/>
    </source>
</evidence>
<reference evidence="4 5" key="1">
    <citation type="submission" date="2013-12" db="EMBL/GenBank/DDBJ databases">
        <title>Ecological redundancy of diverse viral populations within a natural community.</title>
        <authorList>
            <person name="Gregory A.C."/>
            <person name="LaButti K."/>
            <person name="Copeland A."/>
            <person name="Woyke T."/>
            <person name="Sullivan M.B."/>
        </authorList>
    </citation>
    <scope>NUCLEOTIDE SEQUENCE [LARGE SCALE GENOMIC DNA]</scope>
    <source>
        <strain evidence="2">Syn7803US19</strain>
        <strain evidence="3">Syn7803US62</strain>
    </source>
</reference>
<sequence>MENNIIVNMDGGVGGSWKMDTQGMSLPSESDTNSEREYPPMPVKKRTIFTAEERIELKEIINEALDERNDARR</sequence>
<evidence type="ECO:0000313" key="2">
    <source>
        <dbReference type="EMBL" id="AIX27987.1"/>
    </source>
</evidence>
<organism evidence="2 5">
    <name type="scientific">Synechococcus phage ACG-2014a</name>
    <dbReference type="NCBI Taxonomy" id="1493507"/>
    <lineage>
        <taxon>Viruses</taxon>
        <taxon>Duplodnaviria</taxon>
        <taxon>Heunggongvirae</taxon>
        <taxon>Uroviricota</taxon>
        <taxon>Caudoviricetes</taxon>
        <taxon>Pantevenvirales</taxon>
        <taxon>Kyanoviridae</taxon>
        <taxon>Acionnavirus</taxon>
        <taxon>Acionnavirus monteraybay</taxon>
    </lineage>
</organism>
<gene>
    <name evidence="2" type="ORF">Syn7803US19_58</name>
    <name evidence="3" type="ORF">Syn7803US62_59</name>
</gene>
<feature type="compositionally biased region" description="Polar residues" evidence="1">
    <location>
        <begin position="22"/>
        <end position="31"/>
    </location>
</feature>
<accession>A0A0E3HHD7</accession>